<keyword evidence="1" id="KW-0812">Transmembrane</keyword>
<comment type="caution">
    <text evidence="2">The sequence shown here is derived from an EMBL/GenBank/DDBJ whole genome shotgun (WGS) entry which is preliminary data.</text>
</comment>
<dbReference type="RefSeq" id="WP_076878541.1">
    <property type="nucleotide sequence ID" value="NZ_MLCN01000027.1"/>
</dbReference>
<dbReference type="STRING" id="1907941.BKE30_10410"/>
<feature type="transmembrane region" description="Helical" evidence="1">
    <location>
        <begin position="6"/>
        <end position="32"/>
    </location>
</feature>
<dbReference type="EMBL" id="MLCN01000027">
    <property type="protein sequence ID" value="ONG39172.1"/>
    <property type="molecule type" value="Genomic_DNA"/>
</dbReference>
<proteinExistence type="predicted"/>
<dbReference type="Proteomes" id="UP000192132">
    <property type="component" value="Unassembled WGS sequence"/>
</dbReference>
<organism evidence="2 3">
    <name type="scientific">Alkanindiges hydrocarboniclasticus</name>
    <dbReference type="NCBI Taxonomy" id="1907941"/>
    <lineage>
        <taxon>Bacteria</taxon>
        <taxon>Pseudomonadati</taxon>
        <taxon>Pseudomonadota</taxon>
        <taxon>Gammaproteobacteria</taxon>
        <taxon>Moraxellales</taxon>
        <taxon>Moraxellaceae</taxon>
        <taxon>Alkanindiges</taxon>
    </lineage>
</organism>
<keyword evidence="1" id="KW-1133">Transmembrane helix</keyword>
<feature type="transmembrane region" description="Helical" evidence="1">
    <location>
        <begin position="122"/>
        <end position="147"/>
    </location>
</feature>
<evidence type="ECO:0008006" key="4">
    <source>
        <dbReference type="Google" id="ProtNLM"/>
    </source>
</evidence>
<accession>A0A1S8CSU0</accession>
<evidence type="ECO:0000313" key="3">
    <source>
        <dbReference type="Proteomes" id="UP000192132"/>
    </source>
</evidence>
<protein>
    <recommendedName>
        <fullName evidence="4">Integral membrane protein</fullName>
    </recommendedName>
</protein>
<dbReference type="AlphaFoldDB" id="A0A1S8CSU0"/>
<sequence length="155" mass="17166">MDETLSPAVALAVLASGIFLLIGLLTGIWKYIAIMRSEKARAPYYVDIAHRASLLYASAALILAALAYFSVWPDWVNWWAVLANVVYFALAIGTYVIHGALKDTDNQLRRPHRLGPMSLPSVLIQLFMWSLILAELGGTLVLLAGAWQVLWPLIF</sequence>
<evidence type="ECO:0000313" key="2">
    <source>
        <dbReference type="EMBL" id="ONG39172.1"/>
    </source>
</evidence>
<reference evidence="2 3" key="1">
    <citation type="submission" date="2016-10" db="EMBL/GenBank/DDBJ databases">
        <title>Draft Genome sequence of Alkanindiges sp. strain H1.</title>
        <authorList>
            <person name="Subhash Y."/>
            <person name="Lee S."/>
        </authorList>
    </citation>
    <scope>NUCLEOTIDE SEQUENCE [LARGE SCALE GENOMIC DNA]</scope>
    <source>
        <strain evidence="2 3">H1</strain>
    </source>
</reference>
<name>A0A1S8CSU0_9GAMM</name>
<evidence type="ECO:0000256" key="1">
    <source>
        <dbReference type="SAM" id="Phobius"/>
    </source>
</evidence>
<gene>
    <name evidence="2" type="ORF">BKE30_10410</name>
</gene>
<feature type="transmembrane region" description="Helical" evidence="1">
    <location>
        <begin position="53"/>
        <end position="72"/>
    </location>
</feature>
<keyword evidence="1" id="KW-0472">Membrane</keyword>
<feature type="transmembrane region" description="Helical" evidence="1">
    <location>
        <begin position="78"/>
        <end position="101"/>
    </location>
</feature>
<keyword evidence="3" id="KW-1185">Reference proteome</keyword>
<dbReference type="OrthoDB" id="345818at2"/>